<dbReference type="AlphaFoldDB" id="B9RJ14"/>
<sequence length="92" mass="10039">MVWVTVMGRVPHMGIIGGRTINDGETSRGGNDNGGGASDPWPQSLDPRLGRPCPSVPRTDSVEPSRPLILTTIKPYEENIQKNISKKISMNR</sequence>
<evidence type="ECO:0000313" key="3">
    <source>
        <dbReference type="Proteomes" id="UP000008311"/>
    </source>
</evidence>
<evidence type="ECO:0000313" key="2">
    <source>
        <dbReference type="EMBL" id="EEF48680.1"/>
    </source>
</evidence>
<name>B9RJ14_RICCO</name>
<gene>
    <name evidence="2" type="ORF">RCOM_1754500</name>
</gene>
<proteinExistence type="predicted"/>
<dbReference type="InParanoid" id="B9RJ14"/>
<keyword evidence="3" id="KW-1185">Reference proteome</keyword>
<accession>B9RJ14</accession>
<feature type="region of interest" description="Disordered" evidence="1">
    <location>
        <begin position="16"/>
        <end position="63"/>
    </location>
</feature>
<dbReference type="EMBL" id="EQ973782">
    <property type="protein sequence ID" value="EEF48680.1"/>
    <property type="molecule type" value="Genomic_DNA"/>
</dbReference>
<organism evidence="2 3">
    <name type="scientific">Ricinus communis</name>
    <name type="common">Castor bean</name>
    <dbReference type="NCBI Taxonomy" id="3988"/>
    <lineage>
        <taxon>Eukaryota</taxon>
        <taxon>Viridiplantae</taxon>
        <taxon>Streptophyta</taxon>
        <taxon>Embryophyta</taxon>
        <taxon>Tracheophyta</taxon>
        <taxon>Spermatophyta</taxon>
        <taxon>Magnoliopsida</taxon>
        <taxon>eudicotyledons</taxon>
        <taxon>Gunneridae</taxon>
        <taxon>Pentapetalae</taxon>
        <taxon>rosids</taxon>
        <taxon>fabids</taxon>
        <taxon>Malpighiales</taxon>
        <taxon>Euphorbiaceae</taxon>
        <taxon>Acalyphoideae</taxon>
        <taxon>Acalypheae</taxon>
        <taxon>Ricinus</taxon>
    </lineage>
</organism>
<protein>
    <submittedName>
        <fullName evidence="2">Uncharacterized protein</fullName>
    </submittedName>
</protein>
<evidence type="ECO:0000256" key="1">
    <source>
        <dbReference type="SAM" id="MobiDB-lite"/>
    </source>
</evidence>
<reference evidence="3" key="1">
    <citation type="journal article" date="2010" name="Nat. Biotechnol.">
        <title>Draft genome sequence of the oilseed species Ricinus communis.</title>
        <authorList>
            <person name="Chan A.P."/>
            <person name="Crabtree J."/>
            <person name="Zhao Q."/>
            <person name="Lorenzi H."/>
            <person name="Orvis J."/>
            <person name="Puiu D."/>
            <person name="Melake-Berhan A."/>
            <person name="Jones K.M."/>
            <person name="Redman J."/>
            <person name="Chen G."/>
            <person name="Cahoon E.B."/>
            <person name="Gedil M."/>
            <person name="Stanke M."/>
            <person name="Haas B.J."/>
            <person name="Wortman J.R."/>
            <person name="Fraser-Liggett C.M."/>
            <person name="Ravel J."/>
            <person name="Rabinowicz P.D."/>
        </authorList>
    </citation>
    <scope>NUCLEOTIDE SEQUENCE [LARGE SCALE GENOMIC DNA]</scope>
    <source>
        <strain evidence="3">cv. Hale</strain>
    </source>
</reference>
<dbReference type="Proteomes" id="UP000008311">
    <property type="component" value="Unassembled WGS sequence"/>
</dbReference>